<protein>
    <submittedName>
        <fullName evidence="2">Uncharacterized protein</fullName>
    </submittedName>
</protein>
<dbReference type="KEGG" id="sre:PTSG_06416"/>
<evidence type="ECO:0000313" key="3">
    <source>
        <dbReference type="Proteomes" id="UP000007799"/>
    </source>
</evidence>
<dbReference type="InParanoid" id="F2UBZ0"/>
<feature type="region of interest" description="Disordered" evidence="1">
    <location>
        <begin position="386"/>
        <end position="488"/>
    </location>
</feature>
<proteinExistence type="predicted"/>
<organism evidence="3">
    <name type="scientific">Salpingoeca rosetta (strain ATCC 50818 / BSB-021)</name>
    <dbReference type="NCBI Taxonomy" id="946362"/>
    <lineage>
        <taxon>Eukaryota</taxon>
        <taxon>Choanoflagellata</taxon>
        <taxon>Craspedida</taxon>
        <taxon>Salpingoecidae</taxon>
        <taxon>Salpingoeca</taxon>
    </lineage>
</organism>
<dbReference type="RefSeq" id="XP_004993305.1">
    <property type="nucleotide sequence ID" value="XM_004993248.1"/>
</dbReference>
<keyword evidence="3" id="KW-1185">Reference proteome</keyword>
<evidence type="ECO:0000256" key="1">
    <source>
        <dbReference type="SAM" id="MobiDB-lite"/>
    </source>
</evidence>
<feature type="compositionally biased region" description="Polar residues" evidence="1">
    <location>
        <begin position="436"/>
        <end position="446"/>
    </location>
</feature>
<dbReference type="Proteomes" id="UP000007799">
    <property type="component" value="Unassembled WGS sequence"/>
</dbReference>
<name>F2UBZ0_SALR5</name>
<feature type="region of interest" description="Disordered" evidence="1">
    <location>
        <begin position="1"/>
        <end position="20"/>
    </location>
</feature>
<dbReference type="EMBL" id="GL832968">
    <property type="protein sequence ID" value="EGD74405.1"/>
    <property type="molecule type" value="Genomic_DNA"/>
</dbReference>
<gene>
    <name evidence="2" type="ORF">PTSG_06416</name>
</gene>
<sequence length="755" mass="83752">MSAWDFYTPGDSSDDSTEASQDVPVVYTTLPPNEVGVLARAYLQAATAAYTSLLEGTQQDANSQYHAFAEKIRTIATKNGIEVLPVWRAPQKPATRAYLHNMMEVSFTEDIKTLLQEIRSVFDIKKTVTFDEAESFLRRLDNFARKGPAEHKELGQFRQELQSSVDPCNAAKEKKKGRDVAHRTVYAQPFSAELLCPDWHLHNEWLKTINRKDKHKSFCGVFRKAETRFNDRMSVALIRACAGAAVNVKSHSSFEADPTVVVHHAVRLNSNVDCYPLLIDLKTRDSRRTQDTAKAQVLEYAAKAIKSAGPEWRQLKGYLFPFAITVCMYDVSVYACTLGEEMHGGEAFPSVLYTKLGDTDLEKLGHVIEWLVDEEHMAHYEKISAIAQGREDPSPSTPALAPGMTTTTADVSDTSSTTTTSTTTATNTSDKEEAAQSGSTPQQQAVSAKRSTKTASGSENTTAATKTDTADSSKKDKRQRAGTKGARARSAKVATRYEMCVYKGGEDTAVVAMVNGKMLKVCSGHGIFVYETFDRKLEAARKAKAAMGLSVTSEEEDAIADAAARELEADNELQAWQLLYPGEKVEVHQRSRPVLAFPHLAPTEKGTGIKGMDALTAAAEYLLVLSKNGLCHMDIRSHNILPNGCIVDFGLMCEPDEQLPESYFTRLRERPRRVLHHHDPETITLDVVLDWESLLFAYVFSPGTVSKAMLRLLEGKAILLQWLADKRAELLDNDNDKETAELLHKIMQHVARVYF</sequence>
<accession>F2UBZ0</accession>
<feature type="compositionally biased region" description="Basic residues" evidence="1">
    <location>
        <begin position="475"/>
        <end position="488"/>
    </location>
</feature>
<feature type="compositionally biased region" description="Low complexity" evidence="1">
    <location>
        <begin position="405"/>
        <end position="428"/>
    </location>
</feature>
<dbReference type="GeneID" id="16073881"/>
<evidence type="ECO:0000313" key="2">
    <source>
        <dbReference type="EMBL" id="EGD74405.1"/>
    </source>
</evidence>
<reference evidence="2" key="1">
    <citation type="submission" date="2009-08" db="EMBL/GenBank/DDBJ databases">
        <title>Annotation of Salpingoeca rosetta.</title>
        <authorList>
            <consortium name="The Broad Institute Genome Sequencing Platform"/>
            <person name="Russ C."/>
            <person name="Cuomo C."/>
            <person name="Burger G."/>
            <person name="Gray M.W."/>
            <person name="Holland P.W.H."/>
            <person name="King N."/>
            <person name="Lang F.B.F."/>
            <person name="Roger A.J."/>
            <person name="Ruiz-Trillo I."/>
            <person name="Young S.K."/>
            <person name="Zeng Q."/>
            <person name="Gargeya S."/>
            <person name="Alvarado L."/>
            <person name="Berlin A."/>
            <person name="Chapman S.B."/>
            <person name="Chen Z."/>
            <person name="Freedman E."/>
            <person name="Gellesch M."/>
            <person name="Goldberg J."/>
            <person name="Griggs A."/>
            <person name="Gujja S."/>
            <person name="Heilman E."/>
            <person name="Heiman D."/>
            <person name="Howarth C."/>
            <person name="Mehta T."/>
            <person name="Neiman D."/>
            <person name="Pearson M."/>
            <person name="Roberts A."/>
            <person name="Saif S."/>
            <person name="Shea T."/>
            <person name="Shenoy N."/>
            <person name="Sisk P."/>
            <person name="Stolte C."/>
            <person name="Sykes S."/>
            <person name="White J."/>
            <person name="Yandava C."/>
            <person name="Haas B."/>
            <person name="Nusbaum C."/>
            <person name="Birren B."/>
        </authorList>
    </citation>
    <scope>NUCLEOTIDE SEQUENCE [LARGE SCALE GENOMIC DNA]</scope>
    <source>
        <strain evidence="2">ATCC 50818</strain>
    </source>
</reference>
<dbReference type="AlphaFoldDB" id="F2UBZ0"/>